<evidence type="ECO:0000313" key="1">
    <source>
        <dbReference type="EMBL" id="CAG8652268.1"/>
    </source>
</evidence>
<protein>
    <submittedName>
        <fullName evidence="1">8021_t:CDS:1</fullName>
    </submittedName>
</protein>
<organism evidence="1 2">
    <name type="scientific">Funneliformis mosseae</name>
    <name type="common">Endomycorrhizal fungus</name>
    <name type="synonym">Glomus mosseae</name>
    <dbReference type="NCBI Taxonomy" id="27381"/>
    <lineage>
        <taxon>Eukaryota</taxon>
        <taxon>Fungi</taxon>
        <taxon>Fungi incertae sedis</taxon>
        <taxon>Mucoromycota</taxon>
        <taxon>Glomeromycotina</taxon>
        <taxon>Glomeromycetes</taxon>
        <taxon>Glomerales</taxon>
        <taxon>Glomeraceae</taxon>
        <taxon>Funneliformis</taxon>
    </lineage>
</organism>
<sequence>DIEIDNFQNDNQNDNAIKWIKDALDNEKVKFIPFDQLEKPKPLNTGGFGCILKANWIKTGNCIVYKKLTNIASIKGSILDDFIHELKINLQVDYCDRIVRCLGISQVDISDADKISEQTALSLAIVQGTREVTIDNTPKDYEELYQHCWDSEPEKRPTIKIILEKIKKNEY</sequence>
<dbReference type="EMBL" id="CAJVPP010004575">
    <property type="protein sequence ID" value="CAG8652268.1"/>
    <property type="molecule type" value="Genomic_DNA"/>
</dbReference>
<feature type="non-terminal residue" evidence="1">
    <location>
        <position position="171"/>
    </location>
</feature>
<name>A0A9N9DXP7_FUNMO</name>
<proteinExistence type="predicted"/>
<dbReference type="Proteomes" id="UP000789375">
    <property type="component" value="Unassembled WGS sequence"/>
</dbReference>
<dbReference type="InterPro" id="IPR011009">
    <property type="entry name" value="Kinase-like_dom_sf"/>
</dbReference>
<dbReference type="Gene3D" id="1.10.510.10">
    <property type="entry name" value="Transferase(Phosphotransferase) domain 1"/>
    <property type="match status" value="2"/>
</dbReference>
<dbReference type="AlphaFoldDB" id="A0A9N9DXP7"/>
<accession>A0A9N9DXP7</accession>
<evidence type="ECO:0000313" key="2">
    <source>
        <dbReference type="Proteomes" id="UP000789375"/>
    </source>
</evidence>
<comment type="caution">
    <text evidence="1">The sequence shown here is derived from an EMBL/GenBank/DDBJ whole genome shotgun (WGS) entry which is preliminary data.</text>
</comment>
<dbReference type="SUPFAM" id="SSF56112">
    <property type="entry name" value="Protein kinase-like (PK-like)"/>
    <property type="match status" value="1"/>
</dbReference>
<reference evidence="1" key="1">
    <citation type="submission" date="2021-06" db="EMBL/GenBank/DDBJ databases">
        <authorList>
            <person name="Kallberg Y."/>
            <person name="Tangrot J."/>
            <person name="Rosling A."/>
        </authorList>
    </citation>
    <scope>NUCLEOTIDE SEQUENCE</scope>
    <source>
        <strain evidence="1">87-6 pot B 2015</strain>
    </source>
</reference>
<gene>
    <name evidence="1" type="ORF">FMOSSE_LOCUS11535</name>
</gene>
<keyword evidence="2" id="KW-1185">Reference proteome</keyword>